<comment type="caution">
    <text evidence="1">The sequence shown here is derived from an EMBL/GenBank/DDBJ whole genome shotgun (WGS) entry which is preliminary data.</text>
</comment>
<organism evidence="1 2">
    <name type="scientific">Acaulospora morrowiae</name>
    <dbReference type="NCBI Taxonomy" id="94023"/>
    <lineage>
        <taxon>Eukaryota</taxon>
        <taxon>Fungi</taxon>
        <taxon>Fungi incertae sedis</taxon>
        <taxon>Mucoromycota</taxon>
        <taxon>Glomeromycotina</taxon>
        <taxon>Glomeromycetes</taxon>
        <taxon>Diversisporales</taxon>
        <taxon>Acaulosporaceae</taxon>
        <taxon>Acaulospora</taxon>
    </lineage>
</organism>
<name>A0A9N9H2L9_9GLOM</name>
<protein>
    <submittedName>
        <fullName evidence="1">14147_t:CDS:1</fullName>
    </submittedName>
</protein>
<dbReference type="EMBL" id="CAJVPV010010521">
    <property type="protein sequence ID" value="CAG8652126.1"/>
    <property type="molecule type" value="Genomic_DNA"/>
</dbReference>
<evidence type="ECO:0000313" key="2">
    <source>
        <dbReference type="Proteomes" id="UP000789342"/>
    </source>
</evidence>
<evidence type="ECO:0000313" key="1">
    <source>
        <dbReference type="EMBL" id="CAG8652126.1"/>
    </source>
</evidence>
<accession>A0A9N9H2L9</accession>
<sequence>ENSTPNVHYCEWQSEEEGDMDTYVVGGTISVRRGRPKHKPESSLDGSNYVSKIRRAVNPVELMGMNTQPIEEESPVKKVRRKMIRMFEEVTRIITDLLTMEPVYVNITLPPYDAWETYEEKVIRILSYLRKATYLGQWTETLVMAYYLGQLVEGMGLRTYLILHYRLGSLQIYYLFQQ</sequence>
<keyword evidence="2" id="KW-1185">Reference proteome</keyword>
<gene>
    <name evidence="1" type="ORF">AMORRO_LOCUS10014</name>
</gene>
<feature type="non-terminal residue" evidence="1">
    <location>
        <position position="178"/>
    </location>
</feature>
<dbReference type="Proteomes" id="UP000789342">
    <property type="component" value="Unassembled WGS sequence"/>
</dbReference>
<reference evidence="1" key="1">
    <citation type="submission" date="2021-06" db="EMBL/GenBank/DDBJ databases">
        <authorList>
            <person name="Kallberg Y."/>
            <person name="Tangrot J."/>
            <person name="Rosling A."/>
        </authorList>
    </citation>
    <scope>NUCLEOTIDE SEQUENCE</scope>
    <source>
        <strain evidence="1">CL551</strain>
    </source>
</reference>
<proteinExistence type="predicted"/>
<dbReference type="AlphaFoldDB" id="A0A9N9H2L9"/>